<evidence type="ECO:0000313" key="16">
    <source>
        <dbReference type="Proteomes" id="UP000254266"/>
    </source>
</evidence>
<feature type="transmembrane region" description="Helical" evidence="11">
    <location>
        <begin position="162"/>
        <end position="186"/>
    </location>
</feature>
<evidence type="ECO:0000256" key="7">
    <source>
        <dbReference type="ARBA" id="ARBA00022840"/>
    </source>
</evidence>
<dbReference type="SUPFAM" id="SSF47384">
    <property type="entry name" value="Homodimeric domain of signal transducing histidine kinase"/>
    <property type="match status" value="1"/>
</dbReference>
<keyword evidence="5" id="KW-0547">Nucleotide-binding</keyword>
<dbReference type="InterPro" id="IPR036097">
    <property type="entry name" value="HisK_dim/P_sf"/>
</dbReference>
<evidence type="ECO:0000256" key="1">
    <source>
        <dbReference type="ARBA" id="ARBA00000085"/>
    </source>
</evidence>
<keyword evidence="6" id="KW-0418">Kinase</keyword>
<evidence type="ECO:0000256" key="4">
    <source>
        <dbReference type="ARBA" id="ARBA00022679"/>
    </source>
</evidence>
<evidence type="ECO:0000259" key="14">
    <source>
        <dbReference type="PROSITE" id="PS50125"/>
    </source>
</evidence>
<sequence length="857" mass="96604">MKKWFLNFANAGCLETDTESERLKKAILVTIPTGISIAAMLWSLAYLYLERPISAAIPGGYSLISMMSILLFIKTKYYSFFRFSQLFLILWLPFLLQWSLGGFHAGSSVMVWAILSPVGALMFHGVRPAIPWFIAYLLLTVISGVFDSYFKTLIEPLSTTIITTFYVMNLGTATLLMYAVVNYFVIDNNRIISDVSREKEKAENSKAVIEEQAIKLIEMDQIRSRFLANVSHEFRTPLALTIGPLEDALEGRFGEFDKILNKQLQVILRNSRRLLRLVNQLLDISKVEAGEMKVNLQNIDINHFIREISLAFTPYAERKNIGFTTDLGNHPINIKFDPDKIEKVINNLLSNAVKFTPDNGRVRLTLKENNEGIEITLRDSGPGIAKKDISHIFDRFYQVDGSSTREHEGTGIGLSLVKELIELHQGTTEVTSETGFGSEFKITLPFNTGHSTSSHNPNDDTYNLDIEMASMDIESMTDIKANANLDKKLKDTYSILIVDDNKDIRDYLNSCLKSQYHVVQAEDGIEGLKTAKQYNPDLIISDIMMPRMDGYEFCKSIKSDIQLNHTPLIFLTAKASEDMKIQGLEVGADDYLSKPFSAKELLARVSNLITLRQQEKQLKQLNLELEGKVKDQLDELITNKRLNSYFSGKMLQQLLNNEEAAALITRRKKVTILFSDLCNFTDLTDRLESEQTTLILNQYLTEMTALVEKNGGTVIQIIGDAIMAFFGAPEEMDDKVQAINAMNLGIDMQAKIKNLSNNWLSQGIEYSANIRIGIHQDFVTVGNFGSSHFMEYTAVGKGVNLASRLETSCNPGKIKVSYPVYLLARDDFSFGELSEEIFKGFSRKIKVCEYTPSLINS</sequence>
<dbReference type="Proteomes" id="UP000254266">
    <property type="component" value="Unassembled WGS sequence"/>
</dbReference>
<dbReference type="PROSITE" id="PS50110">
    <property type="entry name" value="RESPONSE_REGULATORY"/>
    <property type="match status" value="1"/>
</dbReference>
<dbReference type="GO" id="GO:0004016">
    <property type="term" value="F:adenylate cyclase activity"/>
    <property type="evidence" value="ECO:0007669"/>
    <property type="project" value="UniProtKB-ARBA"/>
</dbReference>
<dbReference type="AlphaFoldDB" id="A0A370DBQ1"/>
<feature type="coiled-coil region" evidence="10">
    <location>
        <begin position="192"/>
        <end position="219"/>
    </location>
</feature>
<dbReference type="PRINTS" id="PR00344">
    <property type="entry name" value="BCTRLSENSOR"/>
</dbReference>
<dbReference type="InterPro" id="IPR001789">
    <property type="entry name" value="Sig_transdc_resp-reg_receiver"/>
</dbReference>
<feature type="transmembrane region" description="Helical" evidence="11">
    <location>
        <begin position="55"/>
        <end position="73"/>
    </location>
</feature>
<dbReference type="PANTHER" id="PTHR43547">
    <property type="entry name" value="TWO-COMPONENT HISTIDINE KINASE"/>
    <property type="match status" value="1"/>
</dbReference>
<keyword evidence="8" id="KW-0902">Two-component regulatory system</keyword>
<feature type="transmembrane region" description="Helical" evidence="11">
    <location>
        <begin position="130"/>
        <end position="150"/>
    </location>
</feature>
<dbReference type="InterPro" id="IPR004358">
    <property type="entry name" value="Sig_transdc_His_kin-like_C"/>
</dbReference>
<organism evidence="15 16">
    <name type="scientific">endosymbiont of Galathealinum brachiosum</name>
    <dbReference type="NCBI Taxonomy" id="2200906"/>
    <lineage>
        <taxon>Bacteria</taxon>
        <taxon>Pseudomonadati</taxon>
        <taxon>Pseudomonadota</taxon>
        <taxon>Gammaproteobacteria</taxon>
        <taxon>sulfur-oxidizing symbionts</taxon>
    </lineage>
</organism>
<keyword evidence="11" id="KW-1133">Transmembrane helix</keyword>
<keyword evidence="10" id="KW-0175">Coiled coil</keyword>
<dbReference type="Pfam" id="PF00211">
    <property type="entry name" value="Guanylate_cyc"/>
    <property type="match status" value="1"/>
</dbReference>
<keyword evidence="11" id="KW-0812">Transmembrane</keyword>
<dbReference type="SMART" id="SM00044">
    <property type="entry name" value="CYCc"/>
    <property type="match status" value="1"/>
</dbReference>
<feature type="transmembrane region" description="Helical" evidence="11">
    <location>
        <begin position="80"/>
        <end position="99"/>
    </location>
</feature>
<dbReference type="Pfam" id="PF00072">
    <property type="entry name" value="Response_reg"/>
    <property type="match status" value="1"/>
</dbReference>
<keyword evidence="16" id="KW-1185">Reference proteome</keyword>
<dbReference type="CDD" id="cd16922">
    <property type="entry name" value="HATPase_EvgS-ArcB-TorS-like"/>
    <property type="match status" value="1"/>
</dbReference>
<feature type="domain" description="Histidine kinase" evidence="12">
    <location>
        <begin position="229"/>
        <end position="448"/>
    </location>
</feature>
<dbReference type="SMART" id="SM00387">
    <property type="entry name" value="HATPase_c"/>
    <property type="match status" value="1"/>
</dbReference>
<evidence type="ECO:0000256" key="3">
    <source>
        <dbReference type="ARBA" id="ARBA00022553"/>
    </source>
</evidence>
<dbReference type="CDD" id="cd17574">
    <property type="entry name" value="REC_OmpR"/>
    <property type="match status" value="1"/>
</dbReference>
<dbReference type="SUPFAM" id="SSF52172">
    <property type="entry name" value="CheY-like"/>
    <property type="match status" value="1"/>
</dbReference>
<comment type="caution">
    <text evidence="15">The sequence shown here is derived from an EMBL/GenBank/DDBJ whole genome shotgun (WGS) entry which is preliminary data.</text>
</comment>
<dbReference type="SUPFAM" id="SSF55073">
    <property type="entry name" value="Nucleotide cyclase"/>
    <property type="match status" value="1"/>
</dbReference>
<dbReference type="PANTHER" id="PTHR43547:SF2">
    <property type="entry name" value="HYBRID SIGNAL TRANSDUCTION HISTIDINE KINASE C"/>
    <property type="match status" value="1"/>
</dbReference>
<dbReference type="Pfam" id="PF02518">
    <property type="entry name" value="HATPase_c"/>
    <property type="match status" value="1"/>
</dbReference>
<evidence type="ECO:0000256" key="2">
    <source>
        <dbReference type="ARBA" id="ARBA00012438"/>
    </source>
</evidence>
<dbReference type="CDD" id="cd07302">
    <property type="entry name" value="CHD"/>
    <property type="match status" value="1"/>
</dbReference>
<keyword evidence="4" id="KW-0808">Transferase</keyword>
<dbReference type="SUPFAM" id="SSF55874">
    <property type="entry name" value="ATPase domain of HSP90 chaperone/DNA topoisomerase II/histidine kinase"/>
    <property type="match status" value="1"/>
</dbReference>
<evidence type="ECO:0000256" key="5">
    <source>
        <dbReference type="ARBA" id="ARBA00022741"/>
    </source>
</evidence>
<feature type="transmembrane region" description="Helical" evidence="11">
    <location>
        <begin position="26"/>
        <end position="49"/>
    </location>
</feature>
<name>A0A370DBQ1_9GAMM</name>
<evidence type="ECO:0000256" key="8">
    <source>
        <dbReference type="ARBA" id="ARBA00023012"/>
    </source>
</evidence>
<dbReference type="PROSITE" id="PS50109">
    <property type="entry name" value="HIS_KIN"/>
    <property type="match status" value="1"/>
</dbReference>
<dbReference type="Gene3D" id="1.10.287.130">
    <property type="match status" value="1"/>
</dbReference>
<dbReference type="CDD" id="cd00082">
    <property type="entry name" value="HisKA"/>
    <property type="match status" value="1"/>
</dbReference>
<dbReference type="Pfam" id="PF00512">
    <property type="entry name" value="HisKA"/>
    <property type="match status" value="1"/>
</dbReference>
<evidence type="ECO:0000313" key="15">
    <source>
        <dbReference type="EMBL" id="RDH82301.1"/>
    </source>
</evidence>
<evidence type="ECO:0000256" key="10">
    <source>
        <dbReference type="SAM" id="Coils"/>
    </source>
</evidence>
<dbReference type="Gene3D" id="3.30.70.1230">
    <property type="entry name" value="Nucleotide cyclase"/>
    <property type="match status" value="1"/>
</dbReference>
<keyword evidence="11" id="KW-0472">Membrane</keyword>
<dbReference type="EC" id="2.7.13.3" evidence="2"/>
<dbReference type="GO" id="GO:0000155">
    <property type="term" value="F:phosphorelay sensor kinase activity"/>
    <property type="evidence" value="ECO:0007669"/>
    <property type="project" value="InterPro"/>
</dbReference>
<comment type="catalytic activity">
    <reaction evidence="1">
        <text>ATP + protein L-histidine = ADP + protein N-phospho-L-histidine.</text>
        <dbReference type="EC" id="2.7.13.3"/>
    </reaction>
</comment>
<dbReference type="InterPro" id="IPR003661">
    <property type="entry name" value="HisK_dim/P_dom"/>
</dbReference>
<protein>
    <recommendedName>
        <fullName evidence="2">histidine kinase</fullName>
        <ecNumber evidence="2">2.7.13.3</ecNumber>
    </recommendedName>
</protein>
<dbReference type="InterPro" id="IPR011006">
    <property type="entry name" value="CheY-like_superfamily"/>
</dbReference>
<keyword evidence="3 9" id="KW-0597">Phosphoprotein</keyword>
<dbReference type="FunFam" id="3.30.565.10:FF:000037">
    <property type="entry name" value="Hybrid sensor histidine kinase/response regulator"/>
    <property type="match status" value="1"/>
</dbReference>
<dbReference type="PROSITE" id="PS50125">
    <property type="entry name" value="GUANYLATE_CYCLASE_2"/>
    <property type="match status" value="1"/>
</dbReference>
<dbReference type="Gene3D" id="3.30.565.10">
    <property type="entry name" value="Histidine kinase-like ATPase, C-terminal domain"/>
    <property type="match status" value="1"/>
</dbReference>
<keyword evidence="7" id="KW-0067">ATP-binding</keyword>
<feature type="modified residue" description="4-aspartylphosphate" evidence="9">
    <location>
        <position position="542"/>
    </location>
</feature>
<evidence type="ECO:0000259" key="13">
    <source>
        <dbReference type="PROSITE" id="PS50110"/>
    </source>
</evidence>
<dbReference type="Gene3D" id="3.40.50.2300">
    <property type="match status" value="1"/>
</dbReference>
<reference evidence="15 16" key="1">
    <citation type="journal article" date="2018" name="ISME J.">
        <title>Endosymbiont genomes yield clues of tubeworm success.</title>
        <authorList>
            <person name="Li Y."/>
            <person name="Liles M.R."/>
            <person name="Halanych K.M."/>
        </authorList>
    </citation>
    <scope>NUCLEOTIDE SEQUENCE [LARGE SCALE GENOMIC DNA]</scope>
    <source>
        <strain evidence="15">A1464</strain>
    </source>
</reference>
<feature type="domain" description="Response regulatory" evidence="13">
    <location>
        <begin position="494"/>
        <end position="609"/>
    </location>
</feature>
<accession>A0A370DBQ1</accession>
<gene>
    <name evidence="15" type="ORF">DIZ80_08350</name>
</gene>
<dbReference type="GO" id="GO:0005524">
    <property type="term" value="F:ATP binding"/>
    <property type="evidence" value="ECO:0007669"/>
    <property type="project" value="UniProtKB-KW"/>
</dbReference>
<dbReference type="InterPro" id="IPR036890">
    <property type="entry name" value="HATPase_C_sf"/>
</dbReference>
<evidence type="ECO:0000256" key="9">
    <source>
        <dbReference type="PROSITE-ProRule" id="PRU00169"/>
    </source>
</evidence>
<dbReference type="InterPro" id="IPR001054">
    <property type="entry name" value="A/G_cyclase"/>
</dbReference>
<evidence type="ECO:0000256" key="6">
    <source>
        <dbReference type="ARBA" id="ARBA00022777"/>
    </source>
</evidence>
<dbReference type="GO" id="GO:0009190">
    <property type="term" value="P:cyclic nucleotide biosynthetic process"/>
    <property type="evidence" value="ECO:0007669"/>
    <property type="project" value="InterPro"/>
</dbReference>
<dbReference type="InterPro" id="IPR005467">
    <property type="entry name" value="His_kinase_dom"/>
</dbReference>
<dbReference type="SMART" id="SM00448">
    <property type="entry name" value="REC"/>
    <property type="match status" value="1"/>
</dbReference>
<evidence type="ECO:0000256" key="11">
    <source>
        <dbReference type="SAM" id="Phobius"/>
    </source>
</evidence>
<dbReference type="InterPro" id="IPR003594">
    <property type="entry name" value="HATPase_dom"/>
</dbReference>
<dbReference type="SMART" id="SM00388">
    <property type="entry name" value="HisKA"/>
    <property type="match status" value="1"/>
</dbReference>
<dbReference type="EMBL" id="QFXC01000011">
    <property type="protein sequence ID" value="RDH82301.1"/>
    <property type="molecule type" value="Genomic_DNA"/>
</dbReference>
<dbReference type="InterPro" id="IPR029787">
    <property type="entry name" value="Nucleotide_cyclase"/>
</dbReference>
<evidence type="ECO:0000259" key="12">
    <source>
        <dbReference type="PROSITE" id="PS50109"/>
    </source>
</evidence>
<feature type="domain" description="Guanylate cyclase" evidence="14">
    <location>
        <begin position="671"/>
        <end position="806"/>
    </location>
</feature>
<proteinExistence type="predicted"/>